<dbReference type="InterPro" id="IPR021737">
    <property type="entry name" value="Phage_phiKZ_Orf197"/>
</dbReference>
<accession>A0A5J4L6V9</accession>
<dbReference type="Pfam" id="PF11750">
    <property type="entry name" value="DUF3307"/>
    <property type="match status" value="1"/>
</dbReference>
<dbReference type="EMBL" id="BLAG01000004">
    <property type="protein sequence ID" value="GES27922.1"/>
    <property type="molecule type" value="Genomic_DNA"/>
</dbReference>
<name>A0A5J4L6V9_9ACTN</name>
<dbReference type="AlphaFoldDB" id="A0A5J4L6V9"/>
<dbReference type="GeneID" id="96749683"/>
<evidence type="ECO:0000313" key="1">
    <source>
        <dbReference type="EMBL" id="GES27922.1"/>
    </source>
</evidence>
<proteinExistence type="predicted"/>
<evidence type="ECO:0000313" key="2">
    <source>
        <dbReference type="Proteomes" id="UP000325598"/>
    </source>
</evidence>
<dbReference type="Proteomes" id="UP000325598">
    <property type="component" value="Unassembled WGS sequence"/>
</dbReference>
<keyword evidence="2" id="KW-1185">Reference proteome</keyword>
<gene>
    <name evidence="1" type="ORF">San01_04090</name>
</gene>
<dbReference type="RefSeq" id="WP_086718684.1">
    <property type="nucleotide sequence ID" value="NZ_CP082945.1"/>
</dbReference>
<reference evidence="1 2" key="1">
    <citation type="submission" date="2019-10" db="EMBL/GenBank/DDBJ databases">
        <title>Whole genome shotgun sequence of Streptomyces angustmyceticus NBRC 3934.</title>
        <authorList>
            <person name="Hosoyama A."/>
            <person name="Ichikawa N."/>
            <person name="Kimura A."/>
            <person name="Kitahashi Y."/>
            <person name="Komaki H."/>
            <person name="Uohara A."/>
        </authorList>
    </citation>
    <scope>NUCLEOTIDE SEQUENCE [LARGE SCALE GENOMIC DNA]</scope>
    <source>
        <strain evidence="1 2">NBRC 3934</strain>
    </source>
</reference>
<sequence length="132" mass="14705">MTGATAFGLLLAHLVGDYLIQSHWMASEKTKHWWPAWAHALTYGLPYLLVTRSPIALAAIVITHALIDHYRLARHVVWAKNLVAPKAYRKPWAECSATGYPGEAPAWLTVWLMIIADNAIHLAINAAAVMWL</sequence>
<dbReference type="OrthoDB" id="5122730at2"/>
<protein>
    <recommendedName>
        <fullName evidence="3">DUF3307 domain-containing protein</fullName>
    </recommendedName>
</protein>
<evidence type="ECO:0008006" key="3">
    <source>
        <dbReference type="Google" id="ProtNLM"/>
    </source>
</evidence>
<organism evidence="1 2">
    <name type="scientific">Streptomyces angustmyceticus</name>
    <dbReference type="NCBI Taxonomy" id="285578"/>
    <lineage>
        <taxon>Bacteria</taxon>
        <taxon>Bacillati</taxon>
        <taxon>Actinomycetota</taxon>
        <taxon>Actinomycetes</taxon>
        <taxon>Kitasatosporales</taxon>
        <taxon>Streptomycetaceae</taxon>
        <taxon>Streptomyces</taxon>
    </lineage>
</organism>
<comment type="caution">
    <text evidence="1">The sequence shown here is derived from an EMBL/GenBank/DDBJ whole genome shotgun (WGS) entry which is preliminary data.</text>
</comment>